<organism evidence="1 2">
    <name type="scientific">Paenibacillus silvae</name>
    <dbReference type="NCBI Taxonomy" id="1325358"/>
    <lineage>
        <taxon>Bacteria</taxon>
        <taxon>Bacillati</taxon>
        <taxon>Bacillota</taxon>
        <taxon>Bacilli</taxon>
        <taxon>Bacillales</taxon>
        <taxon>Paenibacillaceae</taxon>
        <taxon>Paenibacillus</taxon>
    </lineage>
</organism>
<evidence type="ECO:0000313" key="1">
    <source>
        <dbReference type="EMBL" id="PZT57349.1"/>
    </source>
</evidence>
<name>A0A2W6NNB3_9BACL</name>
<gene>
    <name evidence="1" type="ORF">DN757_01445</name>
</gene>
<dbReference type="RefSeq" id="WP_111268501.1">
    <property type="nucleotide sequence ID" value="NZ_QKWW01000006.1"/>
</dbReference>
<dbReference type="Proteomes" id="UP000249204">
    <property type="component" value="Unassembled WGS sequence"/>
</dbReference>
<protein>
    <submittedName>
        <fullName evidence="1">Uncharacterized protein</fullName>
    </submittedName>
</protein>
<dbReference type="AlphaFoldDB" id="A0A2W6NNB3"/>
<accession>A0A2W6NNB3</accession>
<proteinExistence type="predicted"/>
<reference evidence="1 2" key="1">
    <citation type="submission" date="2018-06" db="EMBL/GenBank/DDBJ databases">
        <title>Isolation of heavy metals resistant Paenibacillus silvae NC2 from Gold-Copper mine in ZiJin, China.</title>
        <authorList>
            <person name="Xu J."/>
            <person name="Mazhar H.S."/>
            <person name="Rensing C."/>
        </authorList>
    </citation>
    <scope>NUCLEOTIDE SEQUENCE [LARGE SCALE GENOMIC DNA]</scope>
    <source>
        <strain evidence="1 2">NC2</strain>
    </source>
</reference>
<dbReference type="EMBL" id="QKWW01000006">
    <property type="protein sequence ID" value="PZT57349.1"/>
    <property type="molecule type" value="Genomic_DNA"/>
</dbReference>
<comment type="caution">
    <text evidence="1">The sequence shown here is derived from an EMBL/GenBank/DDBJ whole genome shotgun (WGS) entry which is preliminary data.</text>
</comment>
<evidence type="ECO:0000313" key="2">
    <source>
        <dbReference type="Proteomes" id="UP000249204"/>
    </source>
</evidence>
<sequence>MPNYLNDKKEKSVYLYVCGSDYAAIEFTRNYNPQEVYEEMSINGESLRVIDEDEYIELRIVEFKQVDSTFVDWIKDNLCDYDQLKARDIIEVKQV</sequence>